<dbReference type="Proteomes" id="UP000299102">
    <property type="component" value="Unassembled WGS sequence"/>
</dbReference>
<protein>
    <submittedName>
        <fullName evidence="1">Uncharacterized protein</fullName>
    </submittedName>
</protein>
<evidence type="ECO:0000313" key="2">
    <source>
        <dbReference type="Proteomes" id="UP000299102"/>
    </source>
</evidence>
<reference evidence="1 2" key="1">
    <citation type="journal article" date="2019" name="Commun. Biol.">
        <title>The bagworm genome reveals a unique fibroin gene that provides high tensile strength.</title>
        <authorList>
            <person name="Kono N."/>
            <person name="Nakamura H."/>
            <person name="Ohtoshi R."/>
            <person name="Tomita M."/>
            <person name="Numata K."/>
            <person name="Arakawa K."/>
        </authorList>
    </citation>
    <scope>NUCLEOTIDE SEQUENCE [LARGE SCALE GENOMIC DNA]</scope>
</reference>
<gene>
    <name evidence="1" type="ORF">EVAR_14115_1</name>
</gene>
<dbReference type="AlphaFoldDB" id="A0A4C1UQ07"/>
<evidence type="ECO:0000313" key="1">
    <source>
        <dbReference type="EMBL" id="GBP27924.1"/>
    </source>
</evidence>
<proteinExistence type="predicted"/>
<comment type="caution">
    <text evidence="1">The sequence shown here is derived from an EMBL/GenBank/DDBJ whole genome shotgun (WGS) entry which is preliminary data.</text>
</comment>
<organism evidence="1 2">
    <name type="scientific">Eumeta variegata</name>
    <name type="common">Bagworm moth</name>
    <name type="synonym">Eumeta japonica</name>
    <dbReference type="NCBI Taxonomy" id="151549"/>
    <lineage>
        <taxon>Eukaryota</taxon>
        <taxon>Metazoa</taxon>
        <taxon>Ecdysozoa</taxon>
        <taxon>Arthropoda</taxon>
        <taxon>Hexapoda</taxon>
        <taxon>Insecta</taxon>
        <taxon>Pterygota</taxon>
        <taxon>Neoptera</taxon>
        <taxon>Endopterygota</taxon>
        <taxon>Lepidoptera</taxon>
        <taxon>Glossata</taxon>
        <taxon>Ditrysia</taxon>
        <taxon>Tineoidea</taxon>
        <taxon>Psychidae</taxon>
        <taxon>Oiketicinae</taxon>
        <taxon>Eumeta</taxon>
    </lineage>
</organism>
<name>A0A4C1UQ07_EUMVA</name>
<accession>A0A4C1UQ07</accession>
<sequence length="135" mass="14900">MRRRVKAPVNARGRSCRLTSSKRQVFSQLEAATPFDLGARPRARGRAPPALPAVRRAATESFGPDLQVRVDTLVGYPIPININKLASFARPKRTPRPFPPPLRQRKGFTCAYGRLCLLKPATPAGTRDEAAQAER</sequence>
<dbReference type="EMBL" id="BGZK01000200">
    <property type="protein sequence ID" value="GBP27924.1"/>
    <property type="molecule type" value="Genomic_DNA"/>
</dbReference>
<keyword evidence="2" id="KW-1185">Reference proteome</keyword>